<dbReference type="SMART" id="SM00148">
    <property type="entry name" value="PLCXc"/>
    <property type="match status" value="1"/>
</dbReference>
<dbReference type="Gene3D" id="1.10.238.10">
    <property type="entry name" value="EF-hand"/>
    <property type="match status" value="1"/>
</dbReference>
<feature type="binding site" evidence="14">
    <location>
        <position position="365"/>
    </location>
    <ligand>
        <name>Ca(2+)</name>
        <dbReference type="ChEBI" id="CHEBI:29108"/>
    </ligand>
</feature>
<organism evidence="19">
    <name type="scientific">Aceria tosichella</name>
    <name type="common">wheat curl mite</name>
    <dbReference type="NCBI Taxonomy" id="561515"/>
    <lineage>
        <taxon>Eukaryota</taxon>
        <taxon>Metazoa</taxon>
        <taxon>Ecdysozoa</taxon>
        <taxon>Arthropoda</taxon>
        <taxon>Chelicerata</taxon>
        <taxon>Arachnida</taxon>
        <taxon>Acari</taxon>
        <taxon>Acariformes</taxon>
        <taxon>Trombidiformes</taxon>
        <taxon>Prostigmata</taxon>
        <taxon>Eupodina</taxon>
        <taxon>Eriophyoidea</taxon>
        <taxon>Eriophyidae</taxon>
        <taxon>Eriophyinae</taxon>
        <taxon>Aceriini</taxon>
        <taxon>Aceria</taxon>
    </lineage>
</organism>
<evidence type="ECO:0000256" key="11">
    <source>
        <dbReference type="ARBA" id="ARBA00023224"/>
    </source>
</evidence>
<dbReference type="InterPro" id="IPR001192">
    <property type="entry name" value="PI-PLC_fam"/>
</dbReference>
<dbReference type="PRINTS" id="PR00390">
    <property type="entry name" value="PHPHLIPASEC"/>
</dbReference>
<dbReference type="GO" id="GO:0016042">
    <property type="term" value="P:lipid catabolic process"/>
    <property type="evidence" value="ECO:0007669"/>
    <property type="project" value="UniProtKB-KW"/>
</dbReference>
<comment type="subcellular location">
    <subcellularLocation>
        <location evidence="2">Cytoplasm</location>
    </subcellularLocation>
</comment>
<dbReference type="SUPFAM" id="SSF51695">
    <property type="entry name" value="PLC-like phosphodiesterases"/>
    <property type="match status" value="1"/>
</dbReference>
<dbReference type="InterPro" id="IPR037862">
    <property type="entry name" value="PLC-beta_PH"/>
</dbReference>
<dbReference type="Gene3D" id="2.30.29.240">
    <property type="match status" value="1"/>
</dbReference>
<dbReference type="GO" id="GO:0005509">
    <property type="term" value="F:calcium ion binding"/>
    <property type="evidence" value="ECO:0007669"/>
    <property type="project" value="InterPro"/>
</dbReference>
<keyword evidence="8 15" id="KW-0442">Lipid degradation</keyword>
<dbReference type="Gene3D" id="2.60.40.150">
    <property type="entry name" value="C2 domain"/>
    <property type="match status" value="1"/>
</dbReference>
<feature type="binding site" evidence="14">
    <location>
        <position position="396"/>
    </location>
    <ligand>
        <name>Ca(2+)</name>
        <dbReference type="ChEBI" id="CHEBI:29108"/>
    </ligand>
</feature>
<dbReference type="InterPro" id="IPR011992">
    <property type="entry name" value="EF-hand-dom_pair"/>
</dbReference>
<dbReference type="PANTHER" id="PTHR10336:SF149">
    <property type="entry name" value="1-PHOSPHATIDYLINOSITOL 4,5-BISPHOSPHATE PHOSPHODIESTERASE CLASSES I AND II"/>
    <property type="match status" value="1"/>
</dbReference>
<dbReference type="CDD" id="cd00275">
    <property type="entry name" value="C2_PLC_like"/>
    <property type="match status" value="1"/>
</dbReference>
<dbReference type="InterPro" id="IPR000909">
    <property type="entry name" value="PLipase_C_PInositol-sp_X_dom"/>
</dbReference>
<feature type="active site" evidence="13">
    <location>
        <position position="410"/>
    </location>
</feature>
<feature type="compositionally biased region" description="Basic residues" evidence="16">
    <location>
        <begin position="225"/>
        <end position="241"/>
    </location>
</feature>
<keyword evidence="10" id="KW-1015">Disulfide bond</keyword>
<comment type="cofactor">
    <cofactor evidence="14">
        <name>Ca(2+)</name>
        <dbReference type="ChEBI" id="CHEBI:29108"/>
    </cofactor>
    <text evidence="14">Binds 1 Ca(2+) ion per subunit.</text>
</comment>
<dbReference type="EMBL" id="GGYP01002068">
    <property type="protein sequence ID" value="MDE46839.1"/>
    <property type="molecule type" value="Transcribed_RNA"/>
</dbReference>
<dbReference type="SUPFAM" id="SSF50729">
    <property type="entry name" value="PH domain-like"/>
    <property type="match status" value="1"/>
</dbReference>
<dbReference type="SMART" id="SM00149">
    <property type="entry name" value="PLCYc"/>
    <property type="match status" value="1"/>
</dbReference>
<dbReference type="Pfam" id="PF00387">
    <property type="entry name" value="PI-PLC-Y"/>
    <property type="match status" value="1"/>
</dbReference>
<dbReference type="InterPro" id="IPR053945">
    <property type="entry name" value="PLCB1-4-like_EFh"/>
</dbReference>
<comment type="catalytic activity">
    <reaction evidence="1">
        <text>an N-(acyl)-sphingosylphosphoethanolamine = an N-(acyl)-sphingosyl-1,3-cyclic phosphate + ethanolamine</text>
        <dbReference type="Rhea" id="RHEA:60648"/>
        <dbReference type="ChEBI" id="CHEBI:57603"/>
        <dbReference type="ChEBI" id="CHEBI:143891"/>
        <dbReference type="ChEBI" id="CHEBI:143892"/>
    </reaction>
</comment>
<dbReference type="Pfam" id="PF22631">
    <property type="entry name" value="PLCB1-4-like_EFh"/>
    <property type="match status" value="1"/>
</dbReference>
<protein>
    <recommendedName>
        <fullName evidence="3 15">Phosphoinositide phospholipase C</fullName>
        <ecNumber evidence="3 15">3.1.4.11</ecNumber>
    </recommendedName>
</protein>
<gene>
    <name evidence="19" type="primary">Plcb1</name>
    <name evidence="19" type="ORF">g.18616</name>
</gene>
<evidence type="ECO:0000256" key="4">
    <source>
        <dbReference type="ARBA" id="ARBA00022490"/>
    </source>
</evidence>
<dbReference type="InterPro" id="IPR017946">
    <property type="entry name" value="PLC-like_Pdiesterase_TIM-brl"/>
</dbReference>
<dbReference type="GO" id="GO:0004435">
    <property type="term" value="F:phosphatidylinositol-4,5-bisphosphate phospholipase C activity"/>
    <property type="evidence" value="ECO:0007669"/>
    <property type="project" value="UniProtKB-EC"/>
</dbReference>
<evidence type="ECO:0000256" key="5">
    <source>
        <dbReference type="ARBA" id="ARBA00022723"/>
    </source>
</evidence>
<dbReference type="Gene3D" id="3.20.20.190">
    <property type="entry name" value="Phosphatidylinositol (PI) phosphodiesterase"/>
    <property type="match status" value="1"/>
</dbReference>
<dbReference type="PROSITE" id="PS50008">
    <property type="entry name" value="PIPLC_Y_DOMAIN"/>
    <property type="match status" value="1"/>
</dbReference>
<evidence type="ECO:0000256" key="12">
    <source>
        <dbReference type="ARBA" id="ARBA00023239"/>
    </source>
</evidence>
<evidence type="ECO:0000256" key="9">
    <source>
        <dbReference type="ARBA" id="ARBA00023098"/>
    </source>
</evidence>
<evidence type="ECO:0000256" key="14">
    <source>
        <dbReference type="PIRSR" id="PIRSR000956-2"/>
    </source>
</evidence>
<feature type="domain" description="PI-PLC Y-box" evidence="18">
    <location>
        <begin position="585"/>
        <end position="701"/>
    </location>
</feature>
<feature type="compositionally biased region" description="Low complexity" evidence="16">
    <location>
        <begin position="243"/>
        <end position="257"/>
    </location>
</feature>
<dbReference type="GO" id="GO:0051209">
    <property type="term" value="P:release of sequestered calcium ion into cytosol"/>
    <property type="evidence" value="ECO:0007669"/>
    <property type="project" value="TreeGrafter"/>
</dbReference>
<keyword evidence="4" id="KW-0963">Cytoplasm</keyword>
<feature type="region of interest" description="Disordered" evidence="16">
    <location>
        <begin position="224"/>
        <end position="262"/>
    </location>
</feature>
<dbReference type="Pfam" id="PF00388">
    <property type="entry name" value="PI-PLC-X"/>
    <property type="match status" value="1"/>
</dbReference>
<evidence type="ECO:0000259" key="18">
    <source>
        <dbReference type="PROSITE" id="PS50008"/>
    </source>
</evidence>
<sequence>MSIVGTILKGIKWKEDSASPVTARVDKNGFYIYWVCQNGETDTLEISSIRDTRTGKYARIPSSAKLRTTINYCGNTDALEDKQIQILYGSQFNNLDEINFSCASKDLAHLWTTELMRMAYNIYAINACPLTFLKKAHAKLRFMVEKGDVLPVKKLTRMLTKDKVEMKRIEKALELTQLPSSRSDSILIDDFTFEKFLSFYKNLVQRQELEQIFDKLFPQAQQYHSSHHHHGHDREHHRHHQLTTSTFSTSAFSSSSHSQKDNSILSGYSGKYIEVETLVHFLNKHQRDPRLNEILHPYADRQRGLDIIRTYEPHKEIMKLDCLSYDGFMRYLMSDDNAIVAPEKLDLHQDMNQPLNHYFINSSHNTYLTGHQLRGKSSVDMYRQCLIAGCRCVELDCWNGKNDEEPIITHGYTVVTEISFKEVLEAINESAFKTSPYPVILSFENHCSPRQQAKMVQYCKEIFSSDVLLTEPLSDYPLEHNVPLPSPNQLLKRIIIKNKKKHTKKELTEKSFAPSLSSSTVTTCDIEEQEIMNADEESDAEVDADAEEEEIPPINELNGELMENNQSQDIMASPMSREAEPAVEMSELVVYLQPVRFKSFEEAERRDRSYEVSSFAETQATSLLKERPIDFVSFNKRQFTRVYPKGTRVDSSNYIPQVFWNAGCQMVALNFQTFDLGMQLNMGMFDYNNRSGYILKPEFMRRPDKTFDPFTESTVDGIIAGTVSVQVISGQFLSEKRGNTFVEVEMYGLPADTARRRRTKVCQSNGVNPSWDDEPFVFKKIVLPDLASLRVAAYEEVGRSNRLIGYRILPLVGLRPGYRHLPLRSESNQPLTLPTLFLKVEVNDYVPDRLSELADALANPIAHQSMVDRHARQLMVLNEQNEQAD</sequence>
<proteinExistence type="predicted"/>
<dbReference type="Pfam" id="PF09279">
    <property type="entry name" value="EF-hand_like"/>
    <property type="match status" value="1"/>
</dbReference>
<comment type="catalytic activity">
    <reaction evidence="15">
        <text>a 1,2-diacyl-sn-glycero-3-phospho-(1D-myo-inositol-4,5-bisphosphate) + H2O = 1D-myo-inositol 1,4,5-trisphosphate + a 1,2-diacyl-sn-glycerol + H(+)</text>
        <dbReference type="Rhea" id="RHEA:33179"/>
        <dbReference type="ChEBI" id="CHEBI:15377"/>
        <dbReference type="ChEBI" id="CHEBI:15378"/>
        <dbReference type="ChEBI" id="CHEBI:17815"/>
        <dbReference type="ChEBI" id="CHEBI:58456"/>
        <dbReference type="ChEBI" id="CHEBI:203600"/>
        <dbReference type="EC" id="3.1.4.11"/>
    </reaction>
</comment>
<evidence type="ECO:0000313" key="19">
    <source>
        <dbReference type="EMBL" id="MDE46839.1"/>
    </source>
</evidence>
<evidence type="ECO:0000256" key="6">
    <source>
        <dbReference type="ARBA" id="ARBA00022801"/>
    </source>
</evidence>
<dbReference type="Pfam" id="PF17787">
    <property type="entry name" value="PH_14"/>
    <property type="match status" value="1"/>
</dbReference>
<dbReference type="SUPFAM" id="SSF49562">
    <property type="entry name" value="C2 domain (Calcium/lipid-binding domain, CaLB)"/>
    <property type="match status" value="1"/>
</dbReference>
<evidence type="ECO:0000256" key="7">
    <source>
        <dbReference type="ARBA" id="ARBA00022842"/>
    </source>
</evidence>
<dbReference type="InterPro" id="IPR001711">
    <property type="entry name" value="PLipase_C_Pinositol-sp_Y"/>
</dbReference>
<keyword evidence="9 15" id="KW-0443">Lipid metabolism</keyword>
<feature type="binding site" evidence="14">
    <location>
        <position position="444"/>
    </location>
    <ligand>
        <name>Ca(2+)</name>
        <dbReference type="ChEBI" id="CHEBI:29108"/>
    </ligand>
</feature>
<evidence type="ECO:0000256" key="2">
    <source>
        <dbReference type="ARBA" id="ARBA00004496"/>
    </source>
</evidence>
<feature type="domain" description="C2" evidence="17">
    <location>
        <begin position="701"/>
        <end position="825"/>
    </location>
</feature>
<evidence type="ECO:0000256" key="10">
    <source>
        <dbReference type="ARBA" id="ARBA00023157"/>
    </source>
</evidence>
<dbReference type="CDD" id="cd08591">
    <property type="entry name" value="PI-PLCc_beta"/>
    <property type="match status" value="1"/>
</dbReference>
<dbReference type="EC" id="3.1.4.11" evidence="3 15"/>
<dbReference type="SMART" id="SM00239">
    <property type="entry name" value="C2"/>
    <property type="match status" value="1"/>
</dbReference>
<dbReference type="PANTHER" id="PTHR10336">
    <property type="entry name" value="PHOSPHOINOSITIDE-SPECIFIC PHOSPHOLIPASE C FAMILY PROTEIN"/>
    <property type="match status" value="1"/>
</dbReference>
<dbReference type="PROSITE" id="PS50004">
    <property type="entry name" value="C2"/>
    <property type="match status" value="1"/>
</dbReference>
<dbReference type="GO" id="GO:0007186">
    <property type="term" value="P:G protein-coupled receptor signaling pathway"/>
    <property type="evidence" value="ECO:0007669"/>
    <property type="project" value="TreeGrafter"/>
</dbReference>
<dbReference type="FunFam" id="1.10.238.10:FF:000005">
    <property type="entry name" value="Phosphoinositide phospholipase C"/>
    <property type="match status" value="1"/>
</dbReference>
<feature type="active site" evidence="13">
    <location>
        <position position="364"/>
    </location>
</feature>
<dbReference type="GO" id="GO:0005737">
    <property type="term" value="C:cytoplasm"/>
    <property type="evidence" value="ECO:0007669"/>
    <property type="project" value="UniProtKB-SubCell"/>
</dbReference>
<keyword evidence="11" id="KW-0807">Transducer</keyword>
<dbReference type="GO" id="GO:0048015">
    <property type="term" value="P:phosphatidylinositol-mediated signaling"/>
    <property type="evidence" value="ECO:0007669"/>
    <property type="project" value="TreeGrafter"/>
</dbReference>
<evidence type="ECO:0000259" key="17">
    <source>
        <dbReference type="PROSITE" id="PS50004"/>
    </source>
</evidence>
<evidence type="ECO:0000256" key="1">
    <source>
        <dbReference type="ARBA" id="ARBA00000110"/>
    </source>
</evidence>
<dbReference type="InterPro" id="IPR000008">
    <property type="entry name" value="C2_dom"/>
</dbReference>
<feature type="binding site" evidence="14">
    <location>
        <position position="394"/>
    </location>
    <ligand>
        <name>Ca(2+)</name>
        <dbReference type="ChEBI" id="CHEBI:29108"/>
    </ligand>
</feature>
<dbReference type="PROSITE" id="PS50007">
    <property type="entry name" value="PIPLC_X_DOMAIN"/>
    <property type="match status" value="1"/>
</dbReference>
<dbReference type="CDD" id="cd13361">
    <property type="entry name" value="PH_PLC_beta"/>
    <property type="match status" value="1"/>
</dbReference>
<evidence type="ECO:0000256" key="16">
    <source>
        <dbReference type="SAM" id="MobiDB-lite"/>
    </source>
</evidence>
<dbReference type="InterPro" id="IPR016280">
    <property type="entry name" value="PLC-beta"/>
</dbReference>
<evidence type="ECO:0000256" key="15">
    <source>
        <dbReference type="RuleBase" id="RU361133"/>
    </source>
</evidence>
<evidence type="ECO:0000256" key="13">
    <source>
        <dbReference type="PIRSR" id="PIRSR000956-1"/>
    </source>
</evidence>
<dbReference type="FunFam" id="2.60.40.150:FF:000008">
    <property type="entry name" value="1-phosphatidylinositol 4,5-bisphosphate phosphodiesterase"/>
    <property type="match status" value="1"/>
</dbReference>
<keyword evidence="6 15" id="KW-0378">Hydrolase</keyword>
<keyword evidence="5 14" id="KW-0479">Metal-binding</keyword>
<dbReference type="SUPFAM" id="SSF47473">
    <property type="entry name" value="EF-hand"/>
    <property type="match status" value="1"/>
</dbReference>
<keyword evidence="14" id="KW-0106">Calcium</keyword>
<dbReference type="InterPro" id="IPR015359">
    <property type="entry name" value="PLC_EF-hand-like"/>
</dbReference>
<dbReference type="GO" id="GO:0016829">
    <property type="term" value="F:lyase activity"/>
    <property type="evidence" value="ECO:0007669"/>
    <property type="project" value="UniProtKB-KW"/>
</dbReference>
<keyword evidence="7" id="KW-0460">Magnesium</keyword>
<keyword evidence="12" id="KW-0456">Lyase</keyword>
<evidence type="ECO:0000256" key="3">
    <source>
        <dbReference type="ARBA" id="ARBA00012368"/>
    </source>
</evidence>
<dbReference type="InterPro" id="IPR035892">
    <property type="entry name" value="C2_domain_sf"/>
</dbReference>
<name>A0A6G1S8Z6_9ACAR</name>
<reference evidence="19" key="1">
    <citation type="submission" date="2018-10" db="EMBL/GenBank/DDBJ databases">
        <title>Transcriptome assembly of Aceria tosichella (Wheat curl mite) Type 2.</title>
        <authorList>
            <person name="Scully E.D."/>
            <person name="Geib S.M."/>
            <person name="Palmer N.A."/>
            <person name="Gupta A.K."/>
            <person name="Sarath G."/>
            <person name="Tatineni S."/>
        </authorList>
    </citation>
    <scope>NUCLEOTIDE SEQUENCE</scope>
    <source>
        <strain evidence="19">LincolnNE</strain>
    </source>
</reference>
<dbReference type="AlphaFoldDB" id="A0A6G1S8Z6"/>
<evidence type="ECO:0000256" key="8">
    <source>
        <dbReference type="ARBA" id="ARBA00022963"/>
    </source>
</evidence>
<dbReference type="PIRSF" id="PIRSF000956">
    <property type="entry name" value="PLC-beta"/>
    <property type="match status" value="1"/>
</dbReference>
<dbReference type="GO" id="GO:0046488">
    <property type="term" value="P:phosphatidylinositol metabolic process"/>
    <property type="evidence" value="ECO:0007669"/>
    <property type="project" value="TreeGrafter"/>
</dbReference>
<accession>A0A6G1S8Z6</accession>